<evidence type="ECO:0000259" key="9">
    <source>
        <dbReference type="Pfam" id="PF04535"/>
    </source>
</evidence>
<keyword evidence="4 8" id="KW-1003">Cell membrane</keyword>
<keyword evidence="11" id="KW-1185">Reference proteome</keyword>
<feature type="domain" description="Casparian strip membrane protein" evidence="9">
    <location>
        <begin position="24"/>
        <end position="174"/>
    </location>
</feature>
<dbReference type="PANTHER" id="PTHR36488:SF8">
    <property type="entry name" value="CASP-LIKE PROTEIN 1U1"/>
    <property type="match status" value="1"/>
</dbReference>
<evidence type="ECO:0000256" key="3">
    <source>
        <dbReference type="ARBA" id="ARBA00011489"/>
    </source>
</evidence>
<keyword evidence="5 8" id="KW-0812">Transmembrane</keyword>
<evidence type="ECO:0000313" key="10">
    <source>
        <dbReference type="EMBL" id="KAJ9154455.1"/>
    </source>
</evidence>
<feature type="transmembrane region" description="Helical" evidence="8">
    <location>
        <begin position="28"/>
        <end position="50"/>
    </location>
</feature>
<proteinExistence type="inferred from homology"/>
<evidence type="ECO:0000256" key="4">
    <source>
        <dbReference type="ARBA" id="ARBA00022475"/>
    </source>
</evidence>
<comment type="subcellular location">
    <subcellularLocation>
        <location evidence="1 8">Cell membrane</location>
        <topology evidence="1 8">Multi-pass membrane protein</topology>
    </subcellularLocation>
</comment>
<dbReference type="Proteomes" id="UP001174677">
    <property type="component" value="Chromosome 15"/>
</dbReference>
<comment type="subunit">
    <text evidence="3 8">Homodimer and heterodimers.</text>
</comment>
<evidence type="ECO:0000313" key="11">
    <source>
        <dbReference type="Proteomes" id="UP001174677"/>
    </source>
</evidence>
<evidence type="ECO:0000256" key="5">
    <source>
        <dbReference type="ARBA" id="ARBA00022692"/>
    </source>
</evidence>
<reference evidence="10 11" key="1">
    <citation type="journal article" date="2023" name="Plant Biotechnol. J.">
        <title>Chromosome-level wild Hevea brasiliensis genome provides new tools for genomic-assisted breeding and valuable loci to elevate rubber yield.</title>
        <authorList>
            <person name="Cheng H."/>
            <person name="Song X."/>
            <person name="Hu Y."/>
            <person name="Wu T."/>
            <person name="Yang Q."/>
            <person name="An Z."/>
            <person name="Feng S."/>
            <person name="Deng Z."/>
            <person name="Wu W."/>
            <person name="Zeng X."/>
            <person name="Tu M."/>
            <person name="Wang X."/>
            <person name="Huang H."/>
        </authorList>
    </citation>
    <scope>NUCLEOTIDE SEQUENCE [LARGE SCALE GENOMIC DNA]</scope>
    <source>
        <strain evidence="10">MT/VB/25A 57/8</strain>
    </source>
</reference>
<evidence type="ECO:0000256" key="6">
    <source>
        <dbReference type="ARBA" id="ARBA00022989"/>
    </source>
</evidence>
<evidence type="ECO:0000256" key="2">
    <source>
        <dbReference type="ARBA" id="ARBA00007651"/>
    </source>
</evidence>
<evidence type="ECO:0000256" key="7">
    <source>
        <dbReference type="ARBA" id="ARBA00023136"/>
    </source>
</evidence>
<dbReference type="InterPro" id="IPR006702">
    <property type="entry name" value="CASP_dom"/>
</dbReference>
<dbReference type="PANTHER" id="PTHR36488">
    <property type="entry name" value="CASP-LIKE PROTEIN 1U1"/>
    <property type="match status" value="1"/>
</dbReference>
<dbReference type="NCBIfam" id="TIGR01569">
    <property type="entry name" value="A_tha_TIGR01569"/>
    <property type="match status" value="1"/>
</dbReference>
<dbReference type="Pfam" id="PF04535">
    <property type="entry name" value="CASP_dom"/>
    <property type="match status" value="1"/>
</dbReference>
<keyword evidence="7 8" id="KW-0472">Membrane</keyword>
<comment type="caution">
    <text evidence="10">The sequence shown here is derived from an EMBL/GenBank/DDBJ whole genome shotgun (WGS) entry which is preliminary data.</text>
</comment>
<accession>A0ABQ9L0Z7</accession>
<comment type="similarity">
    <text evidence="2 8">Belongs to the Casparian strip membrane proteins (CASP) family.</text>
</comment>
<evidence type="ECO:0000256" key="1">
    <source>
        <dbReference type="ARBA" id="ARBA00004651"/>
    </source>
</evidence>
<gene>
    <name evidence="10" type="ORF">P3X46_027786</name>
</gene>
<dbReference type="InterPro" id="IPR044173">
    <property type="entry name" value="CASPL"/>
</dbReference>
<feature type="transmembrane region" description="Helical" evidence="8">
    <location>
        <begin position="116"/>
        <end position="142"/>
    </location>
</feature>
<feature type="transmembrane region" description="Helical" evidence="8">
    <location>
        <begin position="76"/>
        <end position="104"/>
    </location>
</feature>
<dbReference type="EMBL" id="JARPOI010000015">
    <property type="protein sequence ID" value="KAJ9154455.1"/>
    <property type="molecule type" value="Genomic_DNA"/>
</dbReference>
<sequence length="192" mass="20728">MDTENKFSHGAMDGVENRRAKEGRAWRISFFLLRVMALVLTLAACIVLGVNKQSTVAQIQAVDGLPPLRVPVTAKWHYLSAFVFFVVSNAIACAYAAVSLLLSFSRKKSLVPITIILDLLAVALLFSGNGAALAVGVLGYKGNSHVRWNKVCNVFGRFCNQVAAAIALSLVGSIVFVLLVMLAALRLHKKSK</sequence>
<organism evidence="10 11">
    <name type="scientific">Hevea brasiliensis</name>
    <name type="common">Para rubber tree</name>
    <name type="synonym">Siphonia brasiliensis</name>
    <dbReference type="NCBI Taxonomy" id="3981"/>
    <lineage>
        <taxon>Eukaryota</taxon>
        <taxon>Viridiplantae</taxon>
        <taxon>Streptophyta</taxon>
        <taxon>Embryophyta</taxon>
        <taxon>Tracheophyta</taxon>
        <taxon>Spermatophyta</taxon>
        <taxon>Magnoliopsida</taxon>
        <taxon>eudicotyledons</taxon>
        <taxon>Gunneridae</taxon>
        <taxon>Pentapetalae</taxon>
        <taxon>rosids</taxon>
        <taxon>fabids</taxon>
        <taxon>Malpighiales</taxon>
        <taxon>Euphorbiaceae</taxon>
        <taxon>Crotonoideae</taxon>
        <taxon>Micrandreae</taxon>
        <taxon>Hevea</taxon>
    </lineage>
</organism>
<evidence type="ECO:0000256" key="8">
    <source>
        <dbReference type="RuleBase" id="RU361233"/>
    </source>
</evidence>
<dbReference type="InterPro" id="IPR006459">
    <property type="entry name" value="CASP/CASPL"/>
</dbReference>
<protein>
    <recommendedName>
        <fullName evidence="8">CASP-like protein</fullName>
    </recommendedName>
</protein>
<keyword evidence="6 8" id="KW-1133">Transmembrane helix</keyword>
<name>A0ABQ9L0Z7_HEVBR</name>
<feature type="transmembrane region" description="Helical" evidence="8">
    <location>
        <begin position="162"/>
        <end position="185"/>
    </location>
</feature>